<dbReference type="Proteomes" id="UP000178449">
    <property type="component" value="Unassembled WGS sequence"/>
</dbReference>
<dbReference type="PANTHER" id="PTHR23519:SF1">
    <property type="entry name" value="AUTOPHAGY-RELATED PROTEIN 22"/>
    <property type="match status" value="1"/>
</dbReference>
<keyword evidence="5 6" id="KW-0472">Membrane</keyword>
<dbReference type="SUPFAM" id="SSF103473">
    <property type="entry name" value="MFS general substrate transporter"/>
    <property type="match status" value="1"/>
</dbReference>
<comment type="caution">
    <text evidence="7">The sequence shown here is derived from an EMBL/GenBank/DDBJ whole genome shotgun (WGS) entry which is preliminary data.</text>
</comment>
<dbReference type="InterPro" id="IPR050495">
    <property type="entry name" value="ATG22/LtaA_families"/>
</dbReference>
<feature type="transmembrane region" description="Helical" evidence="6">
    <location>
        <begin position="12"/>
        <end position="33"/>
    </location>
</feature>
<evidence type="ECO:0000256" key="3">
    <source>
        <dbReference type="ARBA" id="ARBA00022692"/>
    </source>
</evidence>
<evidence type="ECO:0000256" key="6">
    <source>
        <dbReference type="SAM" id="Phobius"/>
    </source>
</evidence>
<accession>A0A1F6GF44</accession>
<keyword evidence="4 6" id="KW-1133">Transmembrane helix</keyword>
<feature type="transmembrane region" description="Helical" evidence="6">
    <location>
        <begin position="396"/>
        <end position="417"/>
    </location>
</feature>
<dbReference type="AlphaFoldDB" id="A0A1F6GF44"/>
<protein>
    <recommendedName>
        <fullName evidence="9">MFS transporter</fullName>
    </recommendedName>
</protein>
<sequence length="431" mass="46531">MNQEKKSLWAWVAYDMGNSAFSTTVMAGFFPIFFKSYWSAGVEVTTTTARLGFGVSLAAILVALFAPLLGAYSDRQGGKKRFLFGFATLGFILCAFLALIPQGGWLWAIAAYSLAVFGFYGANIFYDSLLNAVAAPEKRDWVSSLGYSFGYLSGGLIFAINVAMTLKPEAFGLSGPAQAVQASFLMVALWWGLASLITLKWVKEPAPSGGGFKDSWADLKSTFNHLKSLKPVWMFLLAYWFYIDAVDTLVVMSVDYGMSLGFKPDDLIGALLMVQFIGFPAALVIAKLGERFGVLKAIFGCLLVYAAVCLWAVGLQTKWEFYVMAGMIGLVQGGIQALSRSYYARLIPPGQAGEFFGFYNMLGKFATILGPALIALVGLSARILLSDLEPAQAENIASRIGFGSLLILLLIGGGLLYKGGQLSRLQKVPPG</sequence>
<name>A0A1F6GF44_9PROT</name>
<comment type="subcellular location">
    <subcellularLocation>
        <location evidence="1">Endomembrane system</location>
        <topology evidence="1">Multi-pass membrane protein</topology>
    </subcellularLocation>
</comment>
<dbReference type="InterPro" id="IPR024671">
    <property type="entry name" value="Atg22-like"/>
</dbReference>
<organism evidence="7 8">
    <name type="scientific">Candidatus Lambdaproteobacteria bacterium RIFOXYD2_FULL_50_16</name>
    <dbReference type="NCBI Taxonomy" id="1817772"/>
    <lineage>
        <taxon>Bacteria</taxon>
        <taxon>Pseudomonadati</taxon>
        <taxon>Pseudomonadota</taxon>
        <taxon>Candidatus Lambdaproteobacteria</taxon>
    </lineage>
</organism>
<feature type="transmembrane region" description="Helical" evidence="6">
    <location>
        <begin position="267"/>
        <end position="286"/>
    </location>
</feature>
<feature type="transmembrane region" description="Helical" evidence="6">
    <location>
        <begin position="293"/>
        <end position="313"/>
    </location>
</feature>
<evidence type="ECO:0000313" key="7">
    <source>
        <dbReference type="EMBL" id="OGG96730.1"/>
    </source>
</evidence>
<feature type="transmembrane region" description="Helical" evidence="6">
    <location>
        <begin position="178"/>
        <end position="199"/>
    </location>
</feature>
<evidence type="ECO:0000313" key="8">
    <source>
        <dbReference type="Proteomes" id="UP000178449"/>
    </source>
</evidence>
<evidence type="ECO:0000256" key="4">
    <source>
        <dbReference type="ARBA" id="ARBA00022989"/>
    </source>
</evidence>
<gene>
    <name evidence="7" type="ORF">A2527_04030</name>
</gene>
<dbReference type="STRING" id="1817772.A2527_04030"/>
<feature type="transmembrane region" description="Helical" evidence="6">
    <location>
        <begin position="106"/>
        <end position="126"/>
    </location>
</feature>
<dbReference type="Gene3D" id="1.20.1250.20">
    <property type="entry name" value="MFS general substrate transporter like domains"/>
    <property type="match status" value="1"/>
</dbReference>
<dbReference type="Pfam" id="PF11700">
    <property type="entry name" value="ATG22"/>
    <property type="match status" value="1"/>
</dbReference>
<dbReference type="PANTHER" id="PTHR23519">
    <property type="entry name" value="AUTOPHAGY-RELATED PROTEIN 22"/>
    <property type="match status" value="1"/>
</dbReference>
<feature type="transmembrane region" description="Helical" evidence="6">
    <location>
        <begin position="82"/>
        <end position="100"/>
    </location>
</feature>
<reference evidence="7 8" key="1">
    <citation type="journal article" date="2016" name="Nat. Commun.">
        <title>Thousands of microbial genomes shed light on interconnected biogeochemical processes in an aquifer system.</title>
        <authorList>
            <person name="Anantharaman K."/>
            <person name="Brown C.T."/>
            <person name="Hug L.A."/>
            <person name="Sharon I."/>
            <person name="Castelle C.J."/>
            <person name="Probst A.J."/>
            <person name="Thomas B.C."/>
            <person name="Singh A."/>
            <person name="Wilkins M.J."/>
            <person name="Karaoz U."/>
            <person name="Brodie E.L."/>
            <person name="Williams K.H."/>
            <person name="Hubbard S.S."/>
            <person name="Banfield J.F."/>
        </authorList>
    </citation>
    <scope>NUCLEOTIDE SEQUENCE [LARGE SCALE GENOMIC DNA]</scope>
</reference>
<evidence type="ECO:0000256" key="5">
    <source>
        <dbReference type="ARBA" id="ARBA00023136"/>
    </source>
</evidence>
<keyword evidence="2" id="KW-0813">Transport</keyword>
<evidence type="ECO:0008006" key="9">
    <source>
        <dbReference type="Google" id="ProtNLM"/>
    </source>
</evidence>
<feature type="transmembrane region" description="Helical" evidence="6">
    <location>
        <begin position="365"/>
        <end position="384"/>
    </location>
</feature>
<proteinExistence type="predicted"/>
<feature type="transmembrane region" description="Helical" evidence="6">
    <location>
        <begin position="232"/>
        <end position="252"/>
    </location>
</feature>
<feature type="transmembrane region" description="Helical" evidence="6">
    <location>
        <begin position="319"/>
        <end position="338"/>
    </location>
</feature>
<keyword evidence="3 6" id="KW-0812">Transmembrane</keyword>
<dbReference type="GO" id="GO:0012505">
    <property type="term" value="C:endomembrane system"/>
    <property type="evidence" value="ECO:0007669"/>
    <property type="project" value="UniProtKB-SubCell"/>
</dbReference>
<dbReference type="InterPro" id="IPR036259">
    <property type="entry name" value="MFS_trans_sf"/>
</dbReference>
<feature type="transmembrane region" description="Helical" evidence="6">
    <location>
        <begin position="147"/>
        <end position="166"/>
    </location>
</feature>
<dbReference type="EMBL" id="MFNE01000010">
    <property type="protein sequence ID" value="OGG96730.1"/>
    <property type="molecule type" value="Genomic_DNA"/>
</dbReference>
<evidence type="ECO:0000256" key="1">
    <source>
        <dbReference type="ARBA" id="ARBA00004127"/>
    </source>
</evidence>
<feature type="transmembrane region" description="Helical" evidence="6">
    <location>
        <begin position="53"/>
        <end position="70"/>
    </location>
</feature>
<evidence type="ECO:0000256" key="2">
    <source>
        <dbReference type="ARBA" id="ARBA00022448"/>
    </source>
</evidence>